<dbReference type="PANTHER" id="PTHR13447:SF2">
    <property type="entry name" value="SMALL RIBOSOMAL SUBUNIT PROTEIN BS1M"/>
    <property type="match status" value="1"/>
</dbReference>
<protein>
    <submittedName>
        <fullName evidence="1">28S ribosomal protein S28, mitochondrial</fullName>
    </submittedName>
</protein>
<dbReference type="AlphaFoldDB" id="A0A8X6KPK9"/>
<dbReference type="InterPro" id="IPR019375">
    <property type="entry name" value="Ribosomal_bS1m"/>
</dbReference>
<dbReference type="Pfam" id="PF10246">
    <property type="entry name" value="MRP-S35"/>
    <property type="match status" value="1"/>
</dbReference>
<evidence type="ECO:0000313" key="1">
    <source>
        <dbReference type="EMBL" id="GFQ79941.1"/>
    </source>
</evidence>
<keyword evidence="1" id="KW-0687">Ribonucleoprotein</keyword>
<comment type="caution">
    <text evidence="1">The sequence shown here is derived from an EMBL/GenBank/DDBJ whole genome shotgun (WGS) entry which is preliminary data.</text>
</comment>
<organism evidence="1 2">
    <name type="scientific">Trichonephila clavata</name>
    <name type="common">Joro spider</name>
    <name type="synonym">Nephila clavata</name>
    <dbReference type="NCBI Taxonomy" id="2740835"/>
    <lineage>
        <taxon>Eukaryota</taxon>
        <taxon>Metazoa</taxon>
        <taxon>Ecdysozoa</taxon>
        <taxon>Arthropoda</taxon>
        <taxon>Chelicerata</taxon>
        <taxon>Arachnida</taxon>
        <taxon>Araneae</taxon>
        <taxon>Araneomorphae</taxon>
        <taxon>Entelegynae</taxon>
        <taxon>Araneoidea</taxon>
        <taxon>Nephilidae</taxon>
        <taxon>Trichonephila</taxon>
    </lineage>
</organism>
<dbReference type="GO" id="GO:0005763">
    <property type="term" value="C:mitochondrial small ribosomal subunit"/>
    <property type="evidence" value="ECO:0007669"/>
    <property type="project" value="TreeGrafter"/>
</dbReference>
<keyword evidence="2" id="KW-1185">Reference proteome</keyword>
<dbReference type="EMBL" id="BMAO01032134">
    <property type="protein sequence ID" value="GFQ79941.1"/>
    <property type="molecule type" value="Genomic_DNA"/>
</dbReference>
<accession>A0A8X6KPK9</accession>
<keyword evidence="1" id="KW-0689">Ribosomal protein</keyword>
<reference evidence="1" key="1">
    <citation type="submission" date="2020-07" db="EMBL/GenBank/DDBJ databases">
        <title>Multicomponent nature underlies the extraordinary mechanical properties of spider dragline silk.</title>
        <authorList>
            <person name="Kono N."/>
            <person name="Nakamura H."/>
            <person name="Mori M."/>
            <person name="Yoshida Y."/>
            <person name="Ohtoshi R."/>
            <person name="Malay A.D."/>
            <person name="Moran D.A.P."/>
            <person name="Tomita M."/>
            <person name="Numata K."/>
            <person name="Arakawa K."/>
        </authorList>
    </citation>
    <scope>NUCLEOTIDE SEQUENCE</scope>
</reference>
<dbReference type="OrthoDB" id="6020229at2759"/>
<proteinExistence type="predicted"/>
<dbReference type="PANTHER" id="PTHR13447">
    <property type="entry name" value="MITOCHONDRIAL 28S RIBOSOMAL PROTEIN S28"/>
    <property type="match status" value="1"/>
</dbReference>
<dbReference type="Proteomes" id="UP000887116">
    <property type="component" value="Unassembled WGS sequence"/>
</dbReference>
<gene>
    <name evidence="1" type="primary">Mrps28</name>
    <name evidence="1" type="ORF">TNCT_167341</name>
</gene>
<evidence type="ECO:0000313" key="2">
    <source>
        <dbReference type="Proteomes" id="UP000887116"/>
    </source>
</evidence>
<name>A0A8X6KPK9_TRICU</name>
<sequence>MNKILYGIRGVRLLCLNNSVKICAIPKRNVSDSSKDAQPEKPKVLDEIKISGLAKALGKFRDIEKSDDQKKLEPREEKGFLNLLRHSEFVQMGDPQGKIVIGKIFQVVNTDLYIDIGGKFHCVCRKPKKNSQLYVRNAEVKIRINELELCARFLGAIEDLTLLEASGNLLELISTPVSMDSLTKLRNEDKA</sequence>